<keyword evidence="5" id="KW-1185">Reference proteome</keyword>
<dbReference type="GO" id="GO:0008483">
    <property type="term" value="F:transaminase activity"/>
    <property type="evidence" value="ECO:0007669"/>
    <property type="project" value="UniProtKB-KW"/>
</dbReference>
<sequence length="386" mass="42032">MIYLDSAASALPFEDAVTFSPEPGNPSSAHSAGYAANAVLEKTRSLLSAMFGGRSSEYHFCSGATEAANLIIQGRCHFLKMANSTRNEIIVSAIEHPAVFNTVKHMQQSGFIVHIVPVDHRGIIETSFIYDLLNEHTSMVLVMGVNNETGARQPIDDIAKKIKAIDPEISFICDGVQTLTKVSSPDLTYIDALIGSGHKLGAAMGVGFFYFNHRFRLSPLLFGGEQEAGVRPGTENIYGIESLYRALVHHQKNADQYHNHVRALSLLLQKTLEQSDISFSINTQDGETSGYILSICFNGIDASRAIKFLSQRGICVSKGSACSSVSPTPSRVLSAMKLSHTQMSSTLRVSFSPLNVKEDVLTFCAAMSELHSYNVETSALEQQSQM</sequence>
<keyword evidence="2" id="KW-0663">Pyridoxal phosphate</keyword>
<proteinExistence type="predicted"/>
<gene>
    <name evidence="4" type="ORF">KVG95_15785</name>
</gene>
<keyword evidence="4" id="KW-0032">Aminotransferase</keyword>
<organism evidence="4 5">
    <name type="scientific">Pseudomonas farris</name>
    <dbReference type="NCBI Taxonomy" id="2841207"/>
    <lineage>
        <taxon>Bacteria</taxon>
        <taxon>Pseudomonadati</taxon>
        <taxon>Pseudomonadota</taxon>
        <taxon>Gammaproteobacteria</taxon>
        <taxon>Pseudomonadales</taxon>
        <taxon>Pseudomonadaceae</taxon>
        <taxon>Pseudomonas</taxon>
    </lineage>
</organism>
<dbReference type="InterPro" id="IPR000192">
    <property type="entry name" value="Aminotrans_V_dom"/>
</dbReference>
<dbReference type="PANTHER" id="PTHR11601">
    <property type="entry name" value="CYSTEINE DESULFURYLASE FAMILY MEMBER"/>
    <property type="match status" value="1"/>
</dbReference>
<dbReference type="RefSeq" id="WP_217857080.1">
    <property type="nucleotide sequence ID" value="NZ_JAHSTV010000007.1"/>
</dbReference>
<evidence type="ECO:0000313" key="4">
    <source>
        <dbReference type="EMBL" id="MBV4464788.1"/>
    </source>
</evidence>
<evidence type="ECO:0000313" key="5">
    <source>
        <dbReference type="Proteomes" id="UP000886900"/>
    </source>
</evidence>
<evidence type="ECO:0000259" key="3">
    <source>
        <dbReference type="Pfam" id="PF00266"/>
    </source>
</evidence>
<dbReference type="EMBL" id="JAHSTV010000007">
    <property type="protein sequence ID" value="MBV4464788.1"/>
    <property type="molecule type" value="Genomic_DNA"/>
</dbReference>
<dbReference type="InterPro" id="IPR016454">
    <property type="entry name" value="Cysteine_dSase"/>
</dbReference>
<dbReference type="Pfam" id="PF00266">
    <property type="entry name" value="Aminotran_5"/>
    <property type="match status" value="1"/>
</dbReference>
<protein>
    <submittedName>
        <fullName evidence="4">Aminotransferase class V-fold PLP-dependent enzyme</fullName>
    </submittedName>
</protein>
<feature type="domain" description="Aminotransferase class V" evidence="3">
    <location>
        <begin position="2"/>
        <end position="361"/>
    </location>
</feature>
<accession>A0ABS6PWD3</accession>
<comment type="cofactor">
    <cofactor evidence="1">
        <name>pyridoxal 5'-phosphate</name>
        <dbReference type="ChEBI" id="CHEBI:597326"/>
    </cofactor>
</comment>
<dbReference type="PANTHER" id="PTHR11601:SF50">
    <property type="entry name" value="CYSTEINE DESULFURASE ISCS 2-RELATED"/>
    <property type="match status" value="1"/>
</dbReference>
<dbReference type="PIRSF" id="PIRSF005572">
    <property type="entry name" value="NifS"/>
    <property type="match status" value="1"/>
</dbReference>
<name>A0ABS6PWD3_9PSED</name>
<comment type="caution">
    <text evidence="4">The sequence shown here is derived from an EMBL/GenBank/DDBJ whole genome shotgun (WGS) entry which is preliminary data.</text>
</comment>
<reference evidence="4" key="1">
    <citation type="submission" date="2021-06" db="EMBL/GenBank/DDBJ databases">
        <title>Updating the genus Pseudomonas: Description of 43 new species and partition of the Pseudomonas putida group.</title>
        <authorList>
            <person name="Girard L."/>
            <person name="Lood C."/>
            <person name="Vandamme P."/>
            <person name="Rokni-Zadeh H."/>
            <person name="Van Noort V."/>
            <person name="Hofte M."/>
            <person name="Lavigne R."/>
            <person name="De Mot R."/>
        </authorList>
    </citation>
    <scope>NUCLEOTIDE SEQUENCE</scope>
    <source>
        <strain evidence="4">SWRI79</strain>
    </source>
</reference>
<evidence type="ECO:0000256" key="1">
    <source>
        <dbReference type="ARBA" id="ARBA00001933"/>
    </source>
</evidence>
<dbReference type="Proteomes" id="UP000886900">
    <property type="component" value="Unassembled WGS sequence"/>
</dbReference>
<evidence type="ECO:0000256" key="2">
    <source>
        <dbReference type="ARBA" id="ARBA00022898"/>
    </source>
</evidence>
<keyword evidence="4" id="KW-0808">Transferase</keyword>